<proteinExistence type="inferred from homology"/>
<evidence type="ECO:0000256" key="7">
    <source>
        <dbReference type="RuleBase" id="RU003879"/>
    </source>
</evidence>
<dbReference type="EMBL" id="CP138858">
    <property type="protein sequence ID" value="WPJ98003.1"/>
    <property type="molecule type" value="Genomic_DNA"/>
</dbReference>
<comment type="similarity">
    <text evidence="2 7">Belongs to the ExbD/TolR family.</text>
</comment>
<evidence type="ECO:0000313" key="10">
    <source>
        <dbReference type="Proteomes" id="UP001324993"/>
    </source>
</evidence>
<keyword evidence="5 8" id="KW-1133">Transmembrane helix</keyword>
<feature type="transmembrane region" description="Helical" evidence="8">
    <location>
        <begin position="39"/>
        <end position="61"/>
    </location>
</feature>
<keyword evidence="4 7" id="KW-0812">Transmembrane</keyword>
<comment type="subcellular location">
    <subcellularLocation>
        <location evidence="1">Cell membrane</location>
        <topology evidence="1">Single-pass membrane protein</topology>
    </subcellularLocation>
    <subcellularLocation>
        <location evidence="7">Cell membrane</location>
        <topology evidence="7">Single-pass type II membrane protein</topology>
    </subcellularLocation>
</comment>
<keyword evidence="10" id="KW-1185">Reference proteome</keyword>
<accession>A0ABZ0RSF5</accession>
<evidence type="ECO:0000256" key="3">
    <source>
        <dbReference type="ARBA" id="ARBA00022475"/>
    </source>
</evidence>
<evidence type="ECO:0000256" key="1">
    <source>
        <dbReference type="ARBA" id="ARBA00004162"/>
    </source>
</evidence>
<evidence type="ECO:0000313" key="9">
    <source>
        <dbReference type="EMBL" id="WPJ98003.1"/>
    </source>
</evidence>
<protein>
    <submittedName>
        <fullName evidence="9">Biopolymer transporter ExbD</fullName>
    </submittedName>
</protein>
<reference evidence="9 10" key="1">
    <citation type="submission" date="2023-11" db="EMBL/GenBank/DDBJ databases">
        <title>Coraliomargarita sp. nov., isolated from marine algae.</title>
        <authorList>
            <person name="Lee J.K."/>
            <person name="Baek J.H."/>
            <person name="Kim J.M."/>
            <person name="Choi D.G."/>
            <person name="Jeon C.O."/>
        </authorList>
    </citation>
    <scope>NUCLEOTIDE SEQUENCE [LARGE SCALE GENOMIC DNA]</scope>
    <source>
        <strain evidence="9 10">J2-16</strain>
    </source>
</reference>
<gene>
    <name evidence="9" type="ORF">SH580_09830</name>
</gene>
<keyword evidence="6 8" id="KW-0472">Membrane</keyword>
<keyword evidence="7" id="KW-0653">Protein transport</keyword>
<sequence length="186" mass="20333">MAVIHTENKKEGSRTARHSYTEPLGLMEQLRRPSIKLDVVPVLDLLVIALLFSLVFTRFVMVPGVRVDLPDSEMQMQPSSLPVAVLTIGNRGMLFFDGAVFELNSIERGFQLHIEDMQGEDVVLLVKTEGAMDLQLFLKLCSMAQSAGFVQVQIAGEHEKKSSPSSPLSPLSGAVDSAESGFLSVM</sequence>
<dbReference type="Proteomes" id="UP001324993">
    <property type="component" value="Chromosome"/>
</dbReference>
<keyword evidence="7" id="KW-0813">Transport</keyword>
<evidence type="ECO:0000256" key="2">
    <source>
        <dbReference type="ARBA" id="ARBA00005811"/>
    </source>
</evidence>
<evidence type="ECO:0000256" key="5">
    <source>
        <dbReference type="ARBA" id="ARBA00022989"/>
    </source>
</evidence>
<dbReference type="RefSeq" id="WP_319834813.1">
    <property type="nucleotide sequence ID" value="NZ_CP138858.1"/>
</dbReference>
<keyword evidence="3" id="KW-1003">Cell membrane</keyword>
<dbReference type="InterPro" id="IPR003400">
    <property type="entry name" value="ExbD"/>
</dbReference>
<dbReference type="Pfam" id="PF02472">
    <property type="entry name" value="ExbD"/>
    <property type="match status" value="1"/>
</dbReference>
<evidence type="ECO:0000256" key="8">
    <source>
        <dbReference type="SAM" id="Phobius"/>
    </source>
</evidence>
<organism evidence="9 10">
    <name type="scientific">Coraliomargarita algicola</name>
    <dbReference type="NCBI Taxonomy" id="3092156"/>
    <lineage>
        <taxon>Bacteria</taxon>
        <taxon>Pseudomonadati</taxon>
        <taxon>Verrucomicrobiota</taxon>
        <taxon>Opitutia</taxon>
        <taxon>Puniceicoccales</taxon>
        <taxon>Coraliomargaritaceae</taxon>
        <taxon>Coraliomargarita</taxon>
    </lineage>
</organism>
<evidence type="ECO:0000256" key="4">
    <source>
        <dbReference type="ARBA" id="ARBA00022692"/>
    </source>
</evidence>
<evidence type="ECO:0000256" key="6">
    <source>
        <dbReference type="ARBA" id="ARBA00023136"/>
    </source>
</evidence>
<name>A0ABZ0RSF5_9BACT</name>